<gene>
    <name evidence="6" type="ORF">IQ260_04720</name>
</gene>
<comment type="similarity">
    <text evidence="2">Belongs to the HAD-like hydrolase superfamily. CbbY/CbbZ/Gph/YieH family.</text>
</comment>
<dbReference type="EMBL" id="JADEXP010000023">
    <property type="protein sequence ID" value="MBE9065950.1"/>
    <property type="molecule type" value="Genomic_DNA"/>
</dbReference>
<dbReference type="NCBIfam" id="TIGR01509">
    <property type="entry name" value="HAD-SF-IA-v3"/>
    <property type="match status" value="1"/>
</dbReference>
<comment type="cofactor">
    <cofactor evidence="1">
        <name>Mg(2+)</name>
        <dbReference type="ChEBI" id="CHEBI:18420"/>
    </cofactor>
</comment>
<evidence type="ECO:0000256" key="1">
    <source>
        <dbReference type="ARBA" id="ARBA00001946"/>
    </source>
</evidence>
<evidence type="ECO:0000313" key="7">
    <source>
        <dbReference type="Proteomes" id="UP000615026"/>
    </source>
</evidence>
<dbReference type="PANTHER" id="PTHR46193:SF18">
    <property type="entry name" value="HEXITOL PHOSPHATASE B"/>
    <property type="match status" value="1"/>
</dbReference>
<keyword evidence="7" id="KW-1185">Reference proteome</keyword>
<dbReference type="Gene3D" id="1.10.150.240">
    <property type="entry name" value="Putative phosphatase, domain 2"/>
    <property type="match status" value="1"/>
</dbReference>
<sequence>MLKAVLFDLDGTLANTDPIHFQVWQTLLAPHGHTVDQTFYDRFISGRLNPDIVRDLLPQFSADDGVAFSIQKEAQFREMAAHKLQRMPGLTDFLHHIKQQGYATALVTNAPRPNAEFMLKTLTLDGVFQPVIIADDLPKGKPDPLPYQTALDQLGLSPEEALVFEDSPTGVRAAVAAGVPTIGVTSTHSNGTLIQLGALWTIADFTDSRLLTYIGRADMAETSDPCRSHEPNVKLHSC</sequence>
<dbReference type="InterPro" id="IPR023214">
    <property type="entry name" value="HAD_sf"/>
</dbReference>
<dbReference type="Proteomes" id="UP000615026">
    <property type="component" value="Unassembled WGS sequence"/>
</dbReference>
<dbReference type="InterPro" id="IPR036412">
    <property type="entry name" value="HAD-like_sf"/>
</dbReference>
<dbReference type="SFLD" id="SFLDG01135">
    <property type="entry name" value="C1.5.6:_HAD__Beta-PGM__Phospha"/>
    <property type="match status" value="1"/>
</dbReference>
<evidence type="ECO:0000256" key="5">
    <source>
        <dbReference type="ARBA" id="ARBA00023277"/>
    </source>
</evidence>
<dbReference type="InterPro" id="IPR023198">
    <property type="entry name" value="PGP-like_dom2"/>
</dbReference>
<dbReference type="Gene3D" id="3.40.50.1000">
    <property type="entry name" value="HAD superfamily/HAD-like"/>
    <property type="match status" value="1"/>
</dbReference>
<name>A0A928ZQ71_LEPEC</name>
<accession>A0A928ZQ71</accession>
<comment type="caution">
    <text evidence="6">The sequence shown here is derived from an EMBL/GenBank/DDBJ whole genome shotgun (WGS) entry which is preliminary data.</text>
</comment>
<keyword evidence="4" id="KW-0460">Magnesium</keyword>
<dbReference type="InterPro" id="IPR041492">
    <property type="entry name" value="HAD_2"/>
</dbReference>
<dbReference type="SUPFAM" id="SSF56784">
    <property type="entry name" value="HAD-like"/>
    <property type="match status" value="1"/>
</dbReference>
<dbReference type="InterPro" id="IPR051600">
    <property type="entry name" value="Beta-PGM-like"/>
</dbReference>
<dbReference type="GO" id="GO:0046872">
    <property type="term" value="F:metal ion binding"/>
    <property type="evidence" value="ECO:0007669"/>
    <property type="project" value="UniProtKB-KW"/>
</dbReference>
<keyword evidence="5" id="KW-0119">Carbohydrate metabolism</keyword>
<organism evidence="6 7">
    <name type="scientific">Leptolyngbya cf. ectocarpi LEGE 11479</name>
    <dbReference type="NCBI Taxonomy" id="1828722"/>
    <lineage>
        <taxon>Bacteria</taxon>
        <taxon>Bacillati</taxon>
        <taxon>Cyanobacteriota</taxon>
        <taxon>Cyanophyceae</taxon>
        <taxon>Leptolyngbyales</taxon>
        <taxon>Leptolyngbyaceae</taxon>
        <taxon>Leptolyngbya group</taxon>
        <taxon>Leptolyngbya</taxon>
    </lineage>
</organism>
<dbReference type="PANTHER" id="PTHR46193">
    <property type="entry name" value="6-PHOSPHOGLUCONATE PHOSPHATASE"/>
    <property type="match status" value="1"/>
</dbReference>
<dbReference type="CDD" id="cd07505">
    <property type="entry name" value="HAD_BPGM-like"/>
    <property type="match status" value="1"/>
</dbReference>
<dbReference type="InterPro" id="IPR006439">
    <property type="entry name" value="HAD-SF_hydro_IA"/>
</dbReference>
<dbReference type="SFLD" id="SFLDS00003">
    <property type="entry name" value="Haloacid_Dehalogenase"/>
    <property type="match status" value="1"/>
</dbReference>
<reference evidence="6" key="1">
    <citation type="submission" date="2020-10" db="EMBL/GenBank/DDBJ databases">
        <authorList>
            <person name="Castelo-Branco R."/>
            <person name="Eusebio N."/>
            <person name="Adriana R."/>
            <person name="Vieira A."/>
            <person name="Brugerolle De Fraissinette N."/>
            <person name="Rezende De Castro R."/>
            <person name="Schneider M.P."/>
            <person name="Vasconcelos V."/>
            <person name="Leao P.N."/>
        </authorList>
    </citation>
    <scope>NUCLEOTIDE SEQUENCE</scope>
    <source>
        <strain evidence="6">LEGE 11479</strain>
    </source>
</reference>
<keyword evidence="3" id="KW-0479">Metal-binding</keyword>
<evidence type="ECO:0000313" key="6">
    <source>
        <dbReference type="EMBL" id="MBE9065950.1"/>
    </source>
</evidence>
<dbReference type="AlphaFoldDB" id="A0A928ZQ71"/>
<evidence type="ECO:0000256" key="2">
    <source>
        <dbReference type="ARBA" id="ARBA00006171"/>
    </source>
</evidence>
<dbReference type="SFLD" id="SFLDG01129">
    <property type="entry name" value="C1.5:_HAD__Beta-PGM__Phosphata"/>
    <property type="match status" value="1"/>
</dbReference>
<protein>
    <submittedName>
        <fullName evidence="6">HAD family phosphatase</fullName>
    </submittedName>
</protein>
<dbReference type="RefSeq" id="WP_193991339.1">
    <property type="nucleotide sequence ID" value="NZ_JADEXP010000023.1"/>
</dbReference>
<dbReference type="GO" id="GO:0003824">
    <property type="term" value="F:catalytic activity"/>
    <property type="evidence" value="ECO:0007669"/>
    <property type="project" value="UniProtKB-ARBA"/>
</dbReference>
<evidence type="ECO:0000256" key="4">
    <source>
        <dbReference type="ARBA" id="ARBA00022842"/>
    </source>
</evidence>
<evidence type="ECO:0000256" key="3">
    <source>
        <dbReference type="ARBA" id="ARBA00022723"/>
    </source>
</evidence>
<dbReference type="NCBIfam" id="TIGR01549">
    <property type="entry name" value="HAD-SF-IA-v1"/>
    <property type="match status" value="1"/>
</dbReference>
<dbReference type="Pfam" id="PF13419">
    <property type="entry name" value="HAD_2"/>
    <property type="match status" value="1"/>
</dbReference>
<proteinExistence type="inferred from homology"/>